<comment type="caution">
    <text evidence="2">The sequence shown here is derived from an EMBL/GenBank/DDBJ whole genome shotgun (WGS) entry which is preliminary data.</text>
</comment>
<evidence type="ECO:0008006" key="4">
    <source>
        <dbReference type="Google" id="ProtNLM"/>
    </source>
</evidence>
<gene>
    <name evidence="2" type="ORF">DI536_35505</name>
</gene>
<dbReference type="PROSITE" id="PS51257">
    <property type="entry name" value="PROKAR_LIPOPROTEIN"/>
    <property type="match status" value="1"/>
</dbReference>
<evidence type="ECO:0000256" key="1">
    <source>
        <dbReference type="SAM" id="SignalP"/>
    </source>
</evidence>
<keyword evidence="1" id="KW-0732">Signal</keyword>
<accession>A0A2W5UKF2</accession>
<feature type="chain" id="PRO_5016109186" description="Lipoprotein" evidence="1">
    <location>
        <begin position="24"/>
        <end position="224"/>
    </location>
</feature>
<feature type="signal peptide" evidence="1">
    <location>
        <begin position="1"/>
        <end position="23"/>
    </location>
</feature>
<organism evidence="2 3">
    <name type="scientific">Archangium gephyra</name>
    <dbReference type="NCBI Taxonomy" id="48"/>
    <lineage>
        <taxon>Bacteria</taxon>
        <taxon>Pseudomonadati</taxon>
        <taxon>Myxococcota</taxon>
        <taxon>Myxococcia</taxon>
        <taxon>Myxococcales</taxon>
        <taxon>Cystobacterineae</taxon>
        <taxon>Archangiaceae</taxon>
        <taxon>Archangium</taxon>
    </lineage>
</organism>
<dbReference type="Proteomes" id="UP000249061">
    <property type="component" value="Unassembled WGS sequence"/>
</dbReference>
<dbReference type="AlphaFoldDB" id="A0A2W5UKF2"/>
<dbReference type="EMBL" id="QFQP01000073">
    <property type="protein sequence ID" value="PZR03764.1"/>
    <property type="molecule type" value="Genomic_DNA"/>
</dbReference>
<evidence type="ECO:0000313" key="2">
    <source>
        <dbReference type="EMBL" id="PZR03764.1"/>
    </source>
</evidence>
<dbReference type="Gene3D" id="2.60.120.260">
    <property type="entry name" value="Galactose-binding domain-like"/>
    <property type="match status" value="1"/>
</dbReference>
<reference evidence="2 3" key="1">
    <citation type="submission" date="2017-08" db="EMBL/GenBank/DDBJ databases">
        <title>Infants hospitalized years apart are colonized by the same room-sourced microbial strains.</title>
        <authorList>
            <person name="Brooks B."/>
            <person name="Olm M.R."/>
            <person name="Firek B.A."/>
            <person name="Baker R."/>
            <person name="Thomas B.C."/>
            <person name="Morowitz M.J."/>
            <person name="Banfield J.F."/>
        </authorList>
    </citation>
    <scope>NUCLEOTIDE SEQUENCE [LARGE SCALE GENOMIC DNA]</scope>
    <source>
        <strain evidence="2">S2_003_000_R2_14</strain>
    </source>
</reference>
<evidence type="ECO:0000313" key="3">
    <source>
        <dbReference type="Proteomes" id="UP000249061"/>
    </source>
</evidence>
<name>A0A2W5UKF2_9BACT</name>
<sequence>MVRLISCAAVVLGFFSCLPPLSAVEGKPCDDAHVCPDALFCVEGLCARELPMTMSDAGTPVVRQLLRDDCETLGNWMLVGGTRLAQATAPVHAGANSCRVSTGDTPGTAVAIESAALPVQTGTYCVRAWLAQGPVSSRAVITLRRYGGPLGTTLLEESPMTPDNTSLADAGASFRELAASIDADLNDTTGVKVALTMEALPGVSAYFDELVVMHATPGGDAGCP</sequence>
<protein>
    <recommendedName>
        <fullName evidence="4">Lipoprotein</fullName>
    </recommendedName>
</protein>
<proteinExistence type="predicted"/>